<evidence type="ECO:0000313" key="1">
    <source>
        <dbReference type="EMBL" id="RIB28093.1"/>
    </source>
</evidence>
<name>A0A397W718_9GLOM</name>
<dbReference type="EMBL" id="QKWP01000077">
    <property type="protein sequence ID" value="RIB28093.1"/>
    <property type="molecule type" value="Genomic_DNA"/>
</dbReference>
<evidence type="ECO:0000313" key="2">
    <source>
        <dbReference type="Proteomes" id="UP000266673"/>
    </source>
</evidence>
<comment type="caution">
    <text evidence="1">The sequence shown here is derived from an EMBL/GenBank/DDBJ whole genome shotgun (WGS) entry which is preliminary data.</text>
</comment>
<reference evidence="1 2" key="1">
    <citation type="submission" date="2018-06" db="EMBL/GenBank/DDBJ databases">
        <title>Comparative genomics reveals the genomic features of Rhizophagus irregularis, R. cerebriforme, R. diaphanum and Gigaspora rosea, and their symbiotic lifestyle signature.</title>
        <authorList>
            <person name="Morin E."/>
            <person name="San Clemente H."/>
            <person name="Chen E.C.H."/>
            <person name="De La Providencia I."/>
            <person name="Hainaut M."/>
            <person name="Kuo A."/>
            <person name="Kohler A."/>
            <person name="Murat C."/>
            <person name="Tang N."/>
            <person name="Roy S."/>
            <person name="Loubradou J."/>
            <person name="Henrissat B."/>
            <person name="Grigoriev I.V."/>
            <person name="Corradi N."/>
            <person name="Roux C."/>
            <person name="Martin F.M."/>
        </authorList>
    </citation>
    <scope>NUCLEOTIDE SEQUENCE [LARGE SCALE GENOMIC DNA]</scope>
    <source>
        <strain evidence="1 2">DAOM 194757</strain>
    </source>
</reference>
<proteinExistence type="predicted"/>
<dbReference type="Proteomes" id="UP000266673">
    <property type="component" value="Unassembled WGS sequence"/>
</dbReference>
<organism evidence="1 2">
    <name type="scientific">Gigaspora rosea</name>
    <dbReference type="NCBI Taxonomy" id="44941"/>
    <lineage>
        <taxon>Eukaryota</taxon>
        <taxon>Fungi</taxon>
        <taxon>Fungi incertae sedis</taxon>
        <taxon>Mucoromycota</taxon>
        <taxon>Glomeromycotina</taxon>
        <taxon>Glomeromycetes</taxon>
        <taxon>Diversisporales</taxon>
        <taxon>Gigasporaceae</taxon>
        <taxon>Gigaspora</taxon>
    </lineage>
</organism>
<dbReference type="AlphaFoldDB" id="A0A397W718"/>
<protein>
    <submittedName>
        <fullName evidence="1">Uncharacterized protein</fullName>
    </submittedName>
</protein>
<sequence>MLYIKDIKDIIYIKDMKDMKDIKDMLDPLDPLDPLDSLDFERKSDIVQSKVIKQDDSNYINNMLKFFGTPYDLLYDENIPEYITGDV</sequence>
<gene>
    <name evidence="1" type="ORF">C2G38_2158839</name>
</gene>
<keyword evidence="2" id="KW-1185">Reference proteome</keyword>
<accession>A0A397W718</accession>